<feature type="compositionally biased region" description="Basic and acidic residues" evidence="2">
    <location>
        <begin position="154"/>
        <end position="168"/>
    </location>
</feature>
<keyword evidence="5" id="KW-1185">Reference proteome</keyword>
<evidence type="ECO:0000313" key="5">
    <source>
        <dbReference type="Proteomes" id="UP000266861"/>
    </source>
</evidence>
<dbReference type="AlphaFoldDB" id="A0A397J082"/>
<organism evidence="4 5">
    <name type="scientific">Diversispora epigaea</name>
    <dbReference type="NCBI Taxonomy" id="1348612"/>
    <lineage>
        <taxon>Eukaryota</taxon>
        <taxon>Fungi</taxon>
        <taxon>Fungi incertae sedis</taxon>
        <taxon>Mucoromycota</taxon>
        <taxon>Glomeromycotina</taxon>
        <taxon>Glomeromycetes</taxon>
        <taxon>Diversisporales</taxon>
        <taxon>Diversisporaceae</taxon>
        <taxon>Diversispora</taxon>
    </lineage>
</organism>
<dbReference type="InterPro" id="IPR001878">
    <property type="entry name" value="Znf_CCHC"/>
</dbReference>
<dbReference type="SMART" id="SM00343">
    <property type="entry name" value="ZnF_C2HC"/>
    <property type="match status" value="1"/>
</dbReference>
<dbReference type="InterPro" id="IPR036875">
    <property type="entry name" value="Znf_CCHC_sf"/>
</dbReference>
<dbReference type="Pfam" id="PF00098">
    <property type="entry name" value="zf-CCHC"/>
    <property type="match status" value="1"/>
</dbReference>
<feature type="region of interest" description="Disordered" evidence="2">
    <location>
        <begin position="154"/>
        <end position="174"/>
    </location>
</feature>
<evidence type="ECO:0000256" key="1">
    <source>
        <dbReference type="PROSITE-ProRule" id="PRU00047"/>
    </source>
</evidence>
<keyword evidence="1" id="KW-0863">Zinc-finger</keyword>
<sequence>MANTVLDYLKDNLHNNTSLRVDLFYGDGTQDSLQWMIHFEKVTCSNAWDEVKKIYKYAIYLEDDAKEWYEEIDANTMADWATWKAGLFKCLVKCVEIQVDQCKRLFIKGLLPYIAPLVTMQIPATLAAALELAQAYKEGLDMVNEIELRKQKGKKKVVESSNKDEEKKKKPKKTVLKKKKEAKVTFDPAYNLDELTKKFEKMQLNLIQKMENNQETCTCFKCGKEEHISWDCPDRKDNSDNFAHAKLVEVEEESEKEEDKLLQHLLDAYNAYLEK</sequence>
<dbReference type="PROSITE" id="PS50158">
    <property type="entry name" value="ZF_CCHC"/>
    <property type="match status" value="1"/>
</dbReference>
<dbReference type="OrthoDB" id="2381171at2759"/>
<dbReference type="EMBL" id="PQFF01000123">
    <property type="protein sequence ID" value="RHZ80767.1"/>
    <property type="molecule type" value="Genomic_DNA"/>
</dbReference>
<evidence type="ECO:0000313" key="4">
    <source>
        <dbReference type="EMBL" id="RHZ80767.1"/>
    </source>
</evidence>
<comment type="caution">
    <text evidence="4">The sequence shown here is derived from an EMBL/GenBank/DDBJ whole genome shotgun (WGS) entry which is preliminary data.</text>
</comment>
<keyword evidence="1" id="KW-0862">Zinc</keyword>
<dbReference type="Gene3D" id="4.10.60.10">
    <property type="entry name" value="Zinc finger, CCHC-type"/>
    <property type="match status" value="1"/>
</dbReference>
<reference evidence="4 5" key="1">
    <citation type="submission" date="2018-08" db="EMBL/GenBank/DDBJ databases">
        <title>Genome and evolution of the arbuscular mycorrhizal fungus Diversispora epigaea (formerly Glomus versiforme) and its bacterial endosymbionts.</title>
        <authorList>
            <person name="Sun X."/>
            <person name="Fei Z."/>
            <person name="Harrison M."/>
        </authorList>
    </citation>
    <scope>NUCLEOTIDE SEQUENCE [LARGE SCALE GENOMIC DNA]</scope>
    <source>
        <strain evidence="4 5">IT104</strain>
    </source>
</reference>
<dbReference type="GO" id="GO:0008270">
    <property type="term" value="F:zinc ion binding"/>
    <property type="evidence" value="ECO:0007669"/>
    <property type="project" value="UniProtKB-KW"/>
</dbReference>
<dbReference type="Proteomes" id="UP000266861">
    <property type="component" value="Unassembled WGS sequence"/>
</dbReference>
<proteinExistence type="predicted"/>
<dbReference type="SUPFAM" id="SSF57756">
    <property type="entry name" value="Retrovirus zinc finger-like domains"/>
    <property type="match status" value="1"/>
</dbReference>
<evidence type="ECO:0000256" key="2">
    <source>
        <dbReference type="SAM" id="MobiDB-lite"/>
    </source>
</evidence>
<gene>
    <name evidence="4" type="ORF">Glove_132g181</name>
</gene>
<name>A0A397J082_9GLOM</name>
<evidence type="ECO:0000259" key="3">
    <source>
        <dbReference type="PROSITE" id="PS50158"/>
    </source>
</evidence>
<accession>A0A397J082</accession>
<keyword evidence="1" id="KW-0479">Metal-binding</keyword>
<feature type="domain" description="CCHC-type" evidence="3">
    <location>
        <begin position="219"/>
        <end position="234"/>
    </location>
</feature>
<protein>
    <recommendedName>
        <fullName evidence="3">CCHC-type domain-containing protein</fullName>
    </recommendedName>
</protein>
<dbReference type="GO" id="GO:0003676">
    <property type="term" value="F:nucleic acid binding"/>
    <property type="evidence" value="ECO:0007669"/>
    <property type="project" value="InterPro"/>
</dbReference>